<dbReference type="GO" id="GO:0000049">
    <property type="term" value="F:tRNA binding"/>
    <property type="evidence" value="ECO:0007669"/>
    <property type="project" value="InterPro"/>
</dbReference>
<dbReference type="GO" id="GO:0046872">
    <property type="term" value="F:metal ion binding"/>
    <property type="evidence" value="ECO:0007669"/>
    <property type="project" value="UniProtKB-KW"/>
</dbReference>
<organism evidence="21 22">
    <name type="scientific">Candidatus Kaiserbacteria bacterium CG10_big_fil_rev_8_21_14_0_10_59_10</name>
    <dbReference type="NCBI Taxonomy" id="1974612"/>
    <lineage>
        <taxon>Bacteria</taxon>
        <taxon>Candidatus Kaiseribacteriota</taxon>
    </lineage>
</organism>
<dbReference type="InterPro" id="IPR001345">
    <property type="entry name" value="PG/BPGM_mutase_AS"/>
</dbReference>
<feature type="active site" description="Tele-phosphohistidine intermediate" evidence="16">
    <location>
        <position position="500"/>
    </location>
</feature>
<keyword evidence="10" id="KW-0862">Zinc</keyword>
<comment type="caution">
    <text evidence="21">The sequence shown here is derived from an EMBL/GenBank/DDBJ whole genome shotgun (WGS) entry which is preliminary data.</text>
</comment>
<dbReference type="InterPro" id="IPR013078">
    <property type="entry name" value="His_Pase_superF_clade-1"/>
</dbReference>
<keyword evidence="11 18" id="KW-0067">ATP-binding</keyword>
<dbReference type="InterPro" id="IPR001412">
    <property type="entry name" value="aa-tRNA-synth_I_CS"/>
</dbReference>
<dbReference type="EMBL" id="PFBM01000007">
    <property type="protein sequence ID" value="PIR82706.1"/>
    <property type="molecule type" value="Genomic_DNA"/>
</dbReference>
<evidence type="ECO:0000256" key="8">
    <source>
        <dbReference type="ARBA" id="ARBA00022723"/>
    </source>
</evidence>
<feature type="domain" description="Methionyl/Valyl/Leucyl/Isoleucyl-tRNA synthetase anticodon-binding" evidence="20">
    <location>
        <begin position="877"/>
        <end position="1030"/>
    </location>
</feature>
<keyword evidence="9 18" id="KW-0547">Nucleotide-binding</keyword>
<dbReference type="GO" id="GO:0005524">
    <property type="term" value="F:ATP binding"/>
    <property type="evidence" value="ECO:0007669"/>
    <property type="project" value="UniProtKB-KW"/>
</dbReference>
<evidence type="ECO:0000259" key="20">
    <source>
        <dbReference type="Pfam" id="PF08264"/>
    </source>
</evidence>
<comment type="function">
    <text evidence="14">Catalyzes the attachment of isoleucine to tRNA(Ile). As IleRS can inadvertently accommodate and process structurally similar amino acids such as valine, to avoid such errors it has two additional distinct tRNA(Ile)-dependent editing activities. One activity is designated as 'pretransfer' editing and involves the hydrolysis of activated Val-AMP. The other activity is designated 'posttransfer' editing and involves deacylation of mischarged Val-tRNA(Ile).</text>
</comment>
<dbReference type="Pfam" id="PF19302">
    <property type="entry name" value="DUF5915"/>
    <property type="match status" value="1"/>
</dbReference>
<dbReference type="SUPFAM" id="SSF47323">
    <property type="entry name" value="Anticodon-binding domain of a subclass of class I aminoacyl-tRNA synthetases"/>
    <property type="match status" value="1"/>
</dbReference>
<evidence type="ECO:0000256" key="12">
    <source>
        <dbReference type="ARBA" id="ARBA00022917"/>
    </source>
</evidence>
<dbReference type="InterPro" id="IPR002300">
    <property type="entry name" value="aa-tRNA-synth_Ia"/>
</dbReference>
<feature type="binding site" evidence="17">
    <location>
        <begin position="499"/>
        <end position="506"/>
    </location>
    <ligand>
        <name>substrate</name>
    </ligand>
</feature>
<comment type="cofactor">
    <cofactor evidence="1">
        <name>Zn(2+)</name>
        <dbReference type="ChEBI" id="CHEBI:29105"/>
    </cofactor>
</comment>
<gene>
    <name evidence="21" type="ORF">COU20_00810</name>
</gene>
<dbReference type="SUPFAM" id="SSF50677">
    <property type="entry name" value="ValRS/IleRS/LeuRS editing domain"/>
    <property type="match status" value="1"/>
</dbReference>
<dbReference type="Pfam" id="PF00300">
    <property type="entry name" value="His_Phos_1"/>
    <property type="match status" value="1"/>
</dbReference>
<dbReference type="Proteomes" id="UP000231379">
    <property type="component" value="Unassembled WGS sequence"/>
</dbReference>
<dbReference type="PRINTS" id="PR00984">
    <property type="entry name" value="TRNASYNTHILE"/>
</dbReference>
<dbReference type="Pfam" id="PF00133">
    <property type="entry name" value="tRNA-synt_1"/>
    <property type="match status" value="2"/>
</dbReference>
<dbReference type="GO" id="GO:0004822">
    <property type="term" value="F:isoleucine-tRNA ligase activity"/>
    <property type="evidence" value="ECO:0007669"/>
    <property type="project" value="UniProtKB-EC"/>
</dbReference>
<dbReference type="PANTHER" id="PTHR42780:SF1">
    <property type="entry name" value="ISOLEUCINE--TRNA LIGASE, CYTOPLASMIC"/>
    <property type="match status" value="1"/>
</dbReference>
<dbReference type="AlphaFoldDB" id="A0A2H0UAI2"/>
<feature type="domain" description="Aminoacyl-tRNA synthetase class Ia" evidence="19">
    <location>
        <begin position="20"/>
        <end position="491"/>
    </location>
</feature>
<evidence type="ECO:0000256" key="5">
    <source>
        <dbReference type="ARBA" id="ARBA00013165"/>
    </source>
</evidence>
<name>A0A2H0UAI2_9BACT</name>
<keyword evidence="12 18" id="KW-0648">Protein biosynthesis</keyword>
<evidence type="ECO:0000313" key="21">
    <source>
        <dbReference type="EMBL" id="PIR82706.1"/>
    </source>
</evidence>
<keyword evidence="13 18" id="KW-0030">Aminoacyl-tRNA synthetase</keyword>
<evidence type="ECO:0000256" key="1">
    <source>
        <dbReference type="ARBA" id="ARBA00001947"/>
    </source>
</evidence>
<dbReference type="SUPFAM" id="SSF53254">
    <property type="entry name" value="Phosphoglycerate mutase-like"/>
    <property type="match status" value="1"/>
</dbReference>
<evidence type="ECO:0000259" key="19">
    <source>
        <dbReference type="Pfam" id="PF00133"/>
    </source>
</evidence>
<keyword evidence="7 18" id="KW-0436">Ligase</keyword>
<dbReference type="EC" id="6.1.1.5" evidence="5"/>
<evidence type="ECO:0000313" key="22">
    <source>
        <dbReference type="Proteomes" id="UP000231379"/>
    </source>
</evidence>
<dbReference type="InterPro" id="IPR013155">
    <property type="entry name" value="M/V/L/I-tRNA-synth_anticd-bd"/>
</dbReference>
<reference evidence="22" key="1">
    <citation type="submission" date="2017-09" db="EMBL/GenBank/DDBJ databases">
        <title>Depth-based differentiation of microbial function through sediment-hosted aquifers and enrichment of novel symbionts in the deep terrestrial subsurface.</title>
        <authorList>
            <person name="Probst A.J."/>
            <person name="Ladd B."/>
            <person name="Jarett J.K."/>
            <person name="Geller-Mcgrath D.E."/>
            <person name="Sieber C.M.K."/>
            <person name="Emerson J.B."/>
            <person name="Anantharaman K."/>
            <person name="Thomas B.C."/>
            <person name="Malmstrom R."/>
            <person name="Stieglmeier M."/>
            <person name="Klingl A."/>
            <person name="Woyke T."/>
            <person name="Ryan C.M."/>
            <person name="Banfield J.F."/>
        </authorList>
    </citation>
    <scope>NUCLEOTIDE SEQUENCE [LARGE SCALE GENOMIC DNA]</scope>
</reference>
<dbReference type="PROSITE" id="PS00175">
    <property type="entry name" value="PG_MUTASE"/>
    <property type="match status" value="1"/>
</dbReference>
<evidence type="ECO:0000256" key="10">
    <source>
        <dbReference type="ARBA" id="ARBA00022833"/>
    </source>
</evidence>
<dbReference type="Gene3D" id="3.40.50.620">
    <property type="entry name" value="HUPs"/>
    <property type="match status" value="3"/>
</dbReference>
<dbReference type="InterPro" id="IPR002301">
    <property type="entry name" value="Ile-tRNA-ligase"/>
</dbReference>
<dbReference type="InterPro" id="IPR009080">
    <property type="entry name" value="tRNAsynth_Ia_anticodon-bd"/>
</dbReference>
<dbReference type="InterPro" id="IPR014729">
    <property type="entry name" value="Rossmann-like_a/b/a_fold"/>
</dbReference>
<sequence>MRFMSKEAEKPDASKREEEVLDFWRRNRVFELSLQKPAPKGEFVFYDGPPFATGLPHIGNLLSSIIKDVVPRYKTMRGYRVRRRWGWDCHGLPIESLVEKRLGLKTKKDIERVGVEKFNEAARASVLEFEREWERYVERIGRWVDFENSYKTMDNSYIESVWWALKELHEKDLLYEGRKVLMYCPHCETPLAKAEIAMDNTYKDVTEEAVTVKFKVKEAQSRGLPEGVSLLAWTTTPWTLPGNVALAVGGGSVYALYEREGEHVIAAERFSPKGWARVRAVEPRELEGLSYEPLYDIPALRSEASYKVYVADFVTTEEGTGIVHTAVMYGEDDFALGQKFGLPMVQLLEPDGSYNEKAPQFLRGKYIKTAEKDIKGDIGERGLLFARESHTHSYPHCYRCGTPLIYNAVASWFIRIQAVKEKMLTENEKVNWVPAHLKHGRFRNIVESAPDWTISRNRFWASPLPIWKERGGRGVMVVGSLDELKRRVKKSGNRYFLMRHGEAETNVRGIVSSDEGAAYHLTEKGREQVRDSVRALARGRTIDAVYASPFMRTKETAELAADELGIARDSIYYDAGIGECKFGEYEGTPLDEYREKFPERIEHFSRGPEGGETYTDVKRRLGQFLYDLEQKEQGKNILIISHGTPLWMLQAAAYGASKDETIRLHDEYLKPGEARELPFVPLPVNADFELDLHRPYTDALVLLDDEGREYERVPEVVDCWVESGSMPFAEYHYPFNGKEEFEARAPADFIAEYIAQTRTWFYYMHAMSVLLFGRLAFKSVVTTGTILAADGSKMSKSKGNYTDPLHIMQRYGADALRFYLMGSVVMQAEDLNFRDEDVRDAANKMVGMLWNSYKFYELYKDAYDPAARAAASGHILDRWMRARTNKAVRDVTAALDAYDTPRACRELRALVDDYSTWYLRRSRERVKGEDEADKRLALANQHEALLCIAKLAAPIVPFIAESIYRGLGHAQSVHLEAWPEHKASIARVLGKLIGRDEESRLLADMARVRAIVSRALEARDKAGIKVRQPLARLSVGGAAWSGRDMEALSALIRDEVNVKEVLVSADMPTDTVELDTELTPELKEEGMVREFIREVQAFRKAQNLKPGEKAAYPAEPAESERPLIEKHKNYIEKVTMTTIEFRARKDRS</sequence>
<evidence type="ECO:0000256" key="18">
    <source>
        <dbReference type="RuleBase" id="RU363035"/>
    </source>
</evidence>
<evidence type="ECO:0000256" key="4">
    <source>
        <dbReference type="ARBA" id="ARBA00011245"/>
    </source>
</evidence>
<dbReference type="InterPro" id="IPR009008">
    <property type="entry name" value="Val/Leu/Ile-tRNA-synth_edit"/>
</dbReference>
<dbReference type="CDD" id="cd07067">
    <property type="entry name" value="HP_PGM_like"/>
    <property type="match status" value="1"/>
</dbReference>
<evidence type="ECO:0000256" key="2">
    <source>
        <dbReference type="ARBA" id="ARBA00004496"/>
    </source>
</evidence>
<feature type="binding site" evidence="17">
    <location>
        <position position="552"/>
    </location>
    <ligand>
        <name>substrate</name>
    </ligand>
</feature>
<keyword evidence="8" id="KW-0479">Metal-binding</keyword>
<evidence type="ECO:0000256" key="13">
    <source>
        <dbReference type="ARBA" id="ARBA00023146"/>
    </source>
</evidence>
<feature type="active site" description="Proton donor/acceptor" evidence="16">
    <location>
        <position position="579"/>
    </location>
</feature>
<dbReference type="GO" id="GO:0006428">
    <property type="term" value="P:isoleucyl-tRNA aminoacylation"/>
    <property type="evidence" value="ECO:0007669"/>
    <property type="project" value="InterPro"/>
</dbReference>
<dbReference type="SMART" id="SM00855">
    <property type="entry name" value="PGAM"/>
    <property type="match status" value="1"/>
</dbReference>
<dbReference type="CDD" id="cd07961">
    <property type="entry name" value="Anticodon_Ia_Ile_ABEc"/>
    <property type="match status" value="1"/>
</dbReference>
<evidence type="ECO:0000256" key="3">
    <source>
        <dbReference type="ARBA" id="ARBA00007078"/>
    </source>
</evidence>
<evidence type="ECO:0000256" key="16">
    <source>
        <dbReference type="PIRSR" id="PIRSR613078-1"/>
    </source>
</evidence>
<evidence type="ECO:0000256" key="11">
    <source>
        <dbReference type="ARBA" id="ARBA00022840"/>
    </source>
</evidence>
<accession>A0A2H0UAI2</accession>
<comment type="similarity">
    <text evidence="3">Belongs to the class-I aminoacyl-tRNA synthetase family. IleS type 2 subfamily.</text>
</comment>
<dbReference type="SUPFAM" id="SSF52374">
    <property type="entry name" value="Nucleotidylyl transferase"/>
    <property type="match status" value="1"/>
</dbReference>
<evidence type="ECO:0000256" key="7">
    <source>
        <dbReference type="ARBA" id="ARBA00022598"/>
    </source>
</evidence>
<comment type="catalytic activity">
    <reaction evidence="15">
        <text>tRNA(Ile) + L-isoleucine + ATP = L-isoleucyl-tRNA(Ile) + AMP + diphosphate</text>
        <dbReference type="Rhea" id="RHEA:11060"/>
        <dbReference type="Rhea" id="RHEA-COMP:9666"/>
        <dbReference type="Rhea" id="RHEA-COMP:9695"/>
        <dbReference type="ChEBI" id="CHEBI:30616"/>
        <dbReference type="ChEBI" id="CHEBI:33019"/>
        <dbReference type="ChEBI" id="CHEBI:58045"/>
        <dbReference type="ChEBI" id="CHEBI:78442"/>
        <dbReference type="ChEBI" id="CHEBI:78528"/>
        <dbReference type="ChEBI" id="CHEBI:456215"/>
        <dbReference type="EC" id="6.1.1.5"/>
    </reaction>
</comment>
<evidence type="ECO:0000256" key="14">
    <source>
        <dbReference type="ARBA" id="ARBA00025217"/>
    </source>
</evidence>
<evidence type="ECO:0000256" key="6">
    <source>
        <dbReference type="ARBA" id="ARBA00022490"/>
    </source>
</evidence>
<dbReference type="Gene3D" id="3.40.50.1240">
    <property type="entry name" value="Phosphoglycerate mutase-like"/>
    <property type="match status" value="1"/>
</dbReference>
<dbReference type="Gene3D" id="1.10.730.10">
    <property type="entry name" value="Isoleucyl-tRNA Synthetase, Domain 1"/>
    <property type="match status" value="1"/>
</dbReference>
<evidence type="ECO:0000256" key="9">
    <source>
        <dbReference type="ARBA" id="ARBA00022741"/>
    </source>
</evidence>
<evidence type="ECO:0000256" key="15">
    <source>
        <dbReference type="ARBA" id="ARBA00048359"/>
    </source>
</evidence>
<dbReference type="GO" id="GO:0002161">
    <property type="term" value="F:aminoacyl-tRNA deacylase activity"/>
    <property type="evidence" value="ECO:0007669"/>
    <property type="project" value="InterPro"/>
</dbReference>
<evidence type="ECO:0000256" key="17">
    <source>
        <dbReference type="PIRSR" id="PIRSR613078-2"/>
    </source>
</evidence>
<comment type="subcellular location">
    <subcellularLocation>
        <location evidence="2">Cytoplasm</location>
    </subcellularLocation>
</comment>
<dbReference type="InterPro" id="IPR029033">
    <property type="entry name" value="His_PPase_superfam"/>
</dbReference>
<dbReference type="FunFam" id="3.40.50.620:FF:000063">
    <property type="entry name" value="Isoleucine--tRNA ligase"/>
    <property type="match status" value="1"/>
</dbReference>
<dbReference type="PROSITE" id="PS00178">
    <property type="entry name" value="AA_TRNA_LIGASE_I"/>
    <property type="match status" value="1"/>
</dbReference>
<dbReference type="Pfam" id="PF08264">
    <property type="entry name" value="Anticodon_1"/>
    <property type="match status" value="1"/>
</dbReference>
<comment type="subunit">
    <text evidence="4">Monomer.</text>
</comment>
<dbReference type="InterPro" id="IPR023586">
    <property type="entry name" value="Ile-tRNA-ligase_type2"/>
</dbReference>
<protein>
    <recommendedName>
        <fullName evidence="5">isoleucine--tRNA ligase</fullName>
        <ecNumber evidence="5">6.1.1.5</ecNumber>
    </recommendedName>
</protein>
<keyword evidence="6" id="KW-0963">Cytoplasm</keyword>
<dbReference type="PANTHER" id="PTHR42780">
    <property type="entry name" value="SOLEUCYL-TRNA SYNTHETASE"/>
    <property type="match status" value="1"/>
</dbReference>
<dbReference type="GO" id="GO:0005737">
    <property type="term" value="C:cytoplasm"/>
    <property type="evidence" value="ECO:0007669"/>
    <property type="project" value="UniProtKB-SubCell"/>
</dbReference>
<proteinExistence type="inferred from homology"/>
<dbReference type="InterPro" id="IPR033709">
    <property type="entry name" value="Anticodon_Ile_ABEc"/>
</dbReference>
<feature type="domain" description="Aminoacyl-tRNA synthetase class Ia" evidence="19">
    <location>
        <begin position="698"/>
        <end position="830"/>
    </location>
</feature>